<evidence type="ECO:0000313" key="1">
    <source>
        <dbReference type="EMBL" id="CAI2362602.1"/>
    </source>
</evidence>
<reference evidence="1" key="1">
    <citation type="submission" date="2023-07" db="EMBL/GenBank/DDBJ databases">
        <authorList>
            <consortium name="AG Swart"/>
            <person name="Singh M."/>
            <person name="Singh A."/>
            <person name="Seah K."/>
            <person name="Emmerich C."/>
        </authorList>
    </citation>
    <scope>NUCLEOTIDE SEQUENCE</scope>
    <source>
        <strain evidence="1">DP1</strain>
    </source>
</reference>
<accession>A0AAD1U8J5</accession>
<protein>
    <submittedName>
        <fullName evidence="1">Uncharacterized protein</fullName>
    </submittedName>
</protein>
<evidence type="ECO:0000313" key="2">
    <source>
        <dbReference type="Proteomes" id="UP001295684"/>
    </source>
</evidence>
<dbReference type="AlphaFoldDB" id="A0AAD1U8J5"/>
<gene>
    <name evidence="1" type="ORF">ECRASSUSDP1_LOCUS3926</name>
</gene>
<dbReference type="Proteomes" id="UP001295684">
    <property type="component" value="Unassembled WGS sequence"/>
</dbReference>
<organism evidence="1 2">
    <name type="scientific">Euplotes crassus</name>
    <dbReference type="NCBI Taxonomy" id="5936"/>
    <lineage>
        <taxon>Eukaryota</taxon>
        <taxon>Sar</taxon>
        <taxon>Alveolata</taxon>
        <taxon>Ciliophora</taxon>
        <taxon>Intramacronucleata</taxon>
        <taxon>Spirotrichea</taxon>
        <taxon>Hypotrichia</taxon>
        <taxon>Euplotida</taxon>
        <taxon>Euplotidae</taxon>
        <taxon>Moneuplotes</taxon>
    </lineage>
</organism>
<comment type="caution">
    <text evidence="1">The sequence shown here is derived from an EMBL/GenBank/DDBJ whole genome shotgun (WGS) entry which is preliminary data.</text>
</comment>
<keyword evidence="2" id="KW-1185">Reference proteome</keyword>
<dbReference type="EMBL" id="CAMPGE010003755">
    <property type="protein sequence ID" value="CAI2362602.1"/>
    <property type="molecule type" value="Genomic_DNA"/>
</dbReference>
<sequence length="517" mass="59697">MSTVSKRNLKTKSKSIVSSKSQFEQWKKNKLESPYISYYRGIYKLKEGQNKIDQMMLNIMAVQSEPKRKRSLKNLPLEKQQKELVKRFKKIKLQEDPTNVEKVRSIRGKARVEVDLKNTYNKISDDRGLLLKNLIYSKDQDIDSVVDNITKTKLKQSIETNMKNGKELAKIMDFDNSEKGSPLQAFDISKKEFDAFGDAIAQNRKKSKLNYTKMINIDYNSVNSPYKPVSGPGYLTMRGSMKYKLGRYDILAENVNEIQTPKDTIPVDHFTKKDRNIEKEFNCRIAQGNHNHKFSFEFDETVKPMTSRGQGDEKISILMNTKIQDLLVERSKVLKGNCLYQNLERRKSCQTLHNYNKEKALLPTVEDSDSKKSSPAASWKRSLRRRLSASQFKLGTLIGNALQNSDNRVNKVCERQFKKEQNRQNNSIGLPSQRAYLEKSKKQNSKFAKPSYPEMPAILNSNYSCKESEEFTTGENLNFITTSDVLATDPNGVKKIQTPKRIIVLKKTRFAKKLRFQ</sequence>
<proteinExistence type="predicted"/>
<name>A0AAD1U8J5_EUPCR</name>